<protein>
    <recommendedName>
        <fullName evidence="2">threonine--tRNA ligase</fullName>
        <ecNumber evidence="2">6.1.1.3</ecNumber>
    </recommendedName>
    <alternativeName>
        <fullName evidence="8">Threonyl-tRNA synthetase</fullName>
    </alternativeName>
</protein>
<dbReference type="Gene3D" id="3.30.930.10">
    <property type="entry name" value="Bira Bifunctional Protein, Domain 2"/>
    <property type="match status" value="1"/>
</dbReference>
<dbReference type="CDD" id="cd00771">
    <property type="entry name" value="ThrRS_core"/>
    <property type="match status" value="1"/>
</dbReference>
<evidence type="ECO:0000313" key="11">
    <source>
        <dbReference type="EMBL" id="MCD7454959.1"/>
    </source>
</evidence>
<keyword evidence="7" id="KW-0030">Aminoacyl-tRNA synthetase</keyword>
<gene>
    <name evidence="11" type="ORF">HAX54_026618</name>
</gene>
<evidence type="ECO:0000256" key="3">
    <source>
        <dbReference type="ARBA" id="ARBA00022598"/>
    </source>
</evidence>
<evidence type="ECO:0000256" key="8">
    <source>
        <dbReference type="ARBA" id="ARBA00031900"/>
    </source>
</evidence>
<dbReference type="Gene3D" id="3.40.50.800">
    <property type="entry name" value="Anticodon-binding domain"/>
    <property type="match status" value="1"/>
</dbReference>
<evidence type="ECO:0000256" key="4">
    <source>
        <dbReference type="ARBA" id="ARBA00022741"/>
    </source>
</evidence>
<sequence>MGCFGICRGHWRVTVSSSSSLLTVTRVAILFGTRRLTFLAEGFYYDAFYGDLGLNKDHFKGIEAEEAKAVLEEQPFERIEVSRQQALGMFSDNRFKVEIIEDLPEDKTITVYRCGPLVDLFRGPHIPNTSFVKALACTKASSAYWRGDKDHDSLQRVYGISYPDQKWLKEYLALLEEAKKYDHRELTKKQELFFFHPLSPGSCFFLPHGARVCNKLLEFIRSQYWKRGYEEVWSPNMYNMQLWETSGHAANYKENMFVFEIEKQEFGLKPMNCPGHCLIFDHRVRSYRELPLRLADFGVLHRNDTSGALTGLTRVRRFQQDDAHIFCRESQIKDEVKGVLEFISYVYKIFGFTFDLKLSTRPEKYLGDIETWIKAETALSEALNEHGKPWEINEGDGAVYGPKIDISVSDAMKRKFQCATLQLDFQLPQRFNLSYSAEDESKRERPVMIHRAILGSVERMFAILLEHFKGKWPFWLSPRQAMVCPVSDKSLSYALKLRERIHGAGYYVDVGTSGRTIQKKVREAQVAQYNYILVCWRG</sequence>
<dbReference type="PROSITE" id="PS50862">
    <property type="entry name" value="AA_TRNA_LIGASE_II"/>
    <property type="match status" value="1"/>
</dbReference>
<evidence type="ECO:0000256" key="6">
    <source>
        <dbReference type="ARBA" id="ARBA00022917"/>
    </source>
</evidence>
<dbReference type="EC" id="6.1.1.3" evidence="2"/>
<evidence type="ECO:0000259" key="10">
    <source>
        <dbReference type="PROSITE" id="PS50862"/>
    </source>
</evidence>
<evidence type="ECO:0000256" key="7">
    <source>
        <dbReference type="ARBA" id="ARBA00023146"/>
    </source>
</evidence>
<comment type="catalytic activity">
    <reaction evidence="9">
        <text>tRNA(Thr) + L-threonine + ATP = L-threonyl-tRNA(Thr) + AMP + diphosphate + H(+)</text>
        <dbReference type="Rhea" id="RHEA:24624"/>
        <dbReference type="Rhea" id="RHEA-COMP:9670"/>
        <dbReference type="Rhea" id="RHEA-COMP:9704"/>
        <dbReference type="ChEBI" id="CHEBI:15378"/>
        <dbReference type="ChEBI" id="CHEBI:30616"/>
        <dbReference type="ChEBI" id="CHEBI:33019"/>
        <dbReference type="ChEBI" id="CHEBI:57926"/>
        <dbReference type="ChEBI" id="CHEBI:78442"/>
        <dbReference type="ChEBI" id="CHEBI:78534"/>
        <dbReference type="ChEBI" id="CHEBI:456215"/>
        <dbReference type="EC" id="6.1.1.3"/>
    </reaction>
</comment>
<reference evidence="11 12" key="1">
    <citation type="journal article" date="2021" name="BMC Genomics">
        <title>Datura genome reveals duplications of psychoactive alkaloid biosynthetic genes and high mutation rate following tissue culture.</title>
        <authorList>
            <person name="Rajewski A."/>
            <person name="Carter-House D."/>
            <person name="Stajich J."/>
            <person name="Litt A."/>
        </authorList>
    </citation>
    <scope>NUCLEOTIDE SEQUENCE [LARGE SCALE GENOMIC DNA]</scope>
    <source>
        <strain evidence="11">AR-01</strain>
    </source>
</reference>
<dbReference type="InterPro" id="IPR012947">
    <property type="entry name" value="tRNA_SAD"/>
</dbReference>
<keyword evidence="3" id="KW-0436">Ligase</keyword>
<evidence type="ECO:0000313" key="12">
    <source>
        <dbReference type="Proteomes" id="UP000823775"/>
    </source>
</evidence>
<dbReference type="HAMAP" id="MF_00184">
    <property type="entry name" value="Thr_tRNA_synth"/>
    <property type="match status" value="1"/>
</dbReference>
<feature type="domain" description="Aminoacyl-transfer RNA synthetases class-II family profile" evidence="10">
    <location>
        <begin position="170"/>
        <end position="473"/>
    </location>
</feature>
<dbReference type="InterPro" id="IPR002320">
    <property type="entry name" value="Thr-tRNA-ligase_IIa"/>
</dbReference>
<dbReference type="SMART" id="SM00863">
    <property type="entry name" value="tRNA_SAD"/>
    <property type="match status" value="1"/>
</dbReference>
<dbReference type="InterPro" id="IPR033728">
    <property type="entry name" value="ThrRS_core"/>
</dbReference>
<dbReference type="InterPro" id="IPR004154">
    <property type="entry name" value="Anticodon-bd"/>
</dbReference>
<comment type="caution">
    <text evidence="11">The sequence shown here is derived from an EMBL/GenBank/DDBJ whole genome shotgun (WGS) entry which is preliminary data.</text>
</comment>
<comment type="similarity">
    <text evidence="1">Belongs to the class-II aminoacyl-tRNA synthetase family.</text>
</comment>
<dbReference type="Pfam" id="PF07973">
    <property type="entry name" value="tRNA_SAD"/>
    <property type="match status" value="1"/>
</dbReference>
<dbReference type="Gene3D" id="3.30.980.10">
    <property type="entry name" value="Threonyl-trna Synthetase, Chain A, domain 2"/>
    <property type="match status" value="1"/>
</dbReference>
<dbReference type="SUPFAM" id="SSF55186">
    <property type="entry name" value="ThrRS/AlaRS common domain"/>
    <property type="match status" value="1"/>
</dbReference>
<dbReference type="PRINTS" id="PR01047">
    <property type="entry name" value="TRNASYNTHTHR"/>
</dbReference>
<dbReference type="NCBIfam" id="TIGR00418">
    <property type="entry name" value="thrS"/>
    <property type="match status" value="1"/>
</dbReference>
<proteinExistence type="inferred from homology"/>
<organism evidence="11 12">
    <name type="scientific">Datura stramonium</name>
    <name type="common">Jimsonweed</name>
    <name type="synonym">Common thornapple</name>
    <dbReference type="NCBI Taxonomy" id="4076"/>
    <lineage>
        <taxon>Eukaryota</taxon>
        <taxon>Viridiplantae</taxon>
        <taxon>Streptophyta</taxon>
        <taxon>Embryophyta</taxon>
        <taxon>Tracheophyta</taxon>
        <taxon>Spermatophyta</taxon>
        <taxon>Magnoliopsida</taxon>
        <taxon>eudicotyledons</taxon>
        <taxon>Gunneridae</taxon>
        <taxon>Pentapetalae</taxon>
        <taxon>asterids</taxon>
        <taxon>lamiids</taxon>
        <taxon>Solanales</taxon>
        <taxon>Solanaceae</taxon>
        <taxon>Solanoideae</taxon>
        <taxon>Datureae</taxon>
        <taxon>Datura</taxon>
    </lineage>
</organism>
<dbReference type="InterPro" id="IPR006195">
    <property type="entry name" value="aa-tRNA-synth_II"/>
</dbReference>
<dbReference type="InterPro" id="IPR018163">
    <property type="entry name" value="Thr/Ala-tRNA-synth_IIc_edit"/>
</dbReference>
<keyword evidence="6" id="KW-0648">Protein biosynthesis</keyword>
<keyword evidence="4" id="KW-0547">Nucleotide-binding</keyword>
<dbReference type="PANTHER" id="PTHR11451">
    <property type="entry name" value="THREONINE-TRNA LIGASE"/>
    <property type="match status" value="1"/>
</dbReference>
<dbReference type="SUPFAM" id="SSF52954">
    <property type="entry name" value="Class II aaRS ABD-related"/>
    <property type="match status" value="1"/>
</dbReference>
<dbReference type="InterPro" id="IPR002314">
    <property type="entry name" value="aa-tRNA-synt_IIb"/>
</dbReference>
<name>A0ABS8S803_DATST</name>
<dbReference type="Proteomes" id="UP000823775">
    <property type="component" value="Unassembled WGS sequence"/>
</dbReference>
<dbReference type="Pfam" id="PF03129">
    <property type="entry name" value="HGTP_anticodon"/>
    <property type="match status" value="1"/>
</dbReference>
<evidence type="ECO:0000256" key="5">
    <source>
        <dbReference type="ARBA" id="ARBA00022840"/>
    </source>
</evidence>
<keyword evidence="5" id="KW-0067">ATP-binding</keyword>
<dbReference type="InterPro" id="IPR036621">
    <property type="entry name" value="Anticodon-bd_dom_sf"/>
</dbReference>
<dbReference type="EMBL" id="JACEIK010000323">
    <property type="protein sequence ID" value="MCD7454959.1"/>
    <property type="molecule type" value="Genomic_DNA"/>
</dbReference>
<dbReference type="InterPro" id="IPR045864">
    <property type="entry name" value="aa-tRNA-synth_II/BPL/LPL"/>
</dbReference>
<accession>A0ABS8S803</accession>
<keyword evidence="12" id="KW-1185">Reference proteome</keyword>
<evidence type="ECO:0000256" key="9">
    <source>
        <dbReference type="ARBA" id="ARBA00049515"/>
    </source>
</evidence>
<dbReference type="Pfam" id="PF00587">
    <property type="entry name" value="tRNA-synt_2b"/>
    <property type="match status" value="1"/>
</dbReference>
<dbReference type="PANTHER" id="PTHR11451:SF53">
    <property type="entry name" value="THREONINE--TRNA LIGASE"/>
    <property type="match status" value="1"/>
</dbReference>
<evidence type="ECO:0000256" key="2">
    <source>
        <dbReference type="ARBA" id="ARBA00013163"/>
    </source>
</evidence>
<dbReference type="SUPFAM" id="SSF55681">
    <property type="entry name" value="Class II aaRS and biotin synthetases"/>
    <property type="match status" value="1"/>
</dbReference>
<evidence type="ECO:0000256" key="1">
    <source>
        <dbReference type="ARBA" id="ARBA00008226"/>
    </source>
</evidence>